<reference evidence="2" key="1">
    <citation type="submission" date="2015-03" db="EMBL/GenBank/DDBJ databases">
        <title>Metagenome Sequencing of an Archaeal-Dominated Microbial Community from a Hot Spring at the Los Azufres Geothermal Field, Mexico.</title>
        <authorList>
            <person name="Servin-Garciduenas L.E."/>
            <person name="Martinez-Romero E."/>
        </authorList>
    </citation>
    <scope>NUCLEOTIDE SEQUENCE [LARGE SCALE GENOMIC DNA]</scope>
    <source>
        <strain evidence="2">AZ1-454</strain>
    </source>
</reference>
<proteinExistence type="predicted"/>
<dbReference type="GO" id="GO:0005737">
    <property type="term" value="C:cytoplasm"/>
    <property type="evidence" value="ECO:0007669"/>
    <property type="project" value="TreeGrafter"/>
</dbReference>
<dbReference type="EMBL" id="JZWS02000005">
    <property type="protein sequence ID" value="MCL7344221.1"/>
    <property type="molecule type" value="Genomic_DNA"/>
</dbReference>
<dbReference type="GO" id="GO:0016779">
    <property type="term" value="F:nucleotidyltransferase activity"/>
    <property type="evidence" value="ECO:0007669"/>
    <property type="project" value="TreeGrafter"/>
</dbReference>
<dbReference type="PATRIC" id="fig|1326980.8.peg.1559"/>
<dbReference type="AlphaFoldDB" id="A0A0F2LMT5"/>
<dbReference type="EMBL" id="JZWS01000037">
    <property type="protein sequence ID" value="KJR78908.1"/>
    <property type="molecule type" value="Genomic_DNA"/>
</dbReference>
<dbReference type="Gene3D" id="3.40.50.720">
    <property type="entry name" value="NAD(P)-binding Rossmann-like Domain"/>
    <property type="match status" value="1"/>
</dbReference>
<dbReference type="CDD" id="cd00757">
    <property type="entry name" value="ThiF_MoeB_HesA_family"/>
    <property type="match status" value="1"/>
</dbReference>
<dbReference type="PANTHER" id="PTHR10953">
    <property type="entry name" value="UBIQUITIN-ACTIVATING ENZYME E1"/>
    <property type="match status" value="1"/>
</dbReference>
<organism evidence="2">
    <name type="scientific">Candidatus Aramenus sulfurataquae</name>
    <dbReference type="NCBI Taxonomy" id="1326980"/>
    <lineage>
        <taxon>Archaea</taxon>
        <taxon>Thermoproteota</taxon>
        <taxon>Thermoprotei</taxon>
        <taxon>Sulfolobales</taxon>
        <taxon>Sulfolobaceae</taxon>
        <taxon>Candidatus Aramenus</taxon>
    </lineage>
</organism>
<sequence>MERYSRQLLALGLELQQRISSLKVLVVGCGALGSTLSDMLVRLGVREITVVDADVVELSNLHRTRMFTEEDVMRPKALACKDYLSKVNREVKVNAVVDVVDAENVEELVKGKDVVFDALDNVNYRLILNDACVKNNVPLIYAGVGGEYASAKLVVPGKTACLSCFLEPVDSPNACETIGTTIATVDAIASVQIQLLINYLRGKEDDEMIILDMSNLSMERVKMSRNPKCEACSLHEYRYLNYKFTSCGLFRYPRVQGTLTYSSREVEVYKVNDGVLLCYGEKCYKKTTK</sequence>
<feature type="domain" description="THIF-type NAD/FAD binding fold" evidence="1">
    <location>
        <begin position="4"/>
        <end position="230"/>
    </location>
</feature>
<dbReference type="PANTHER" id="PTHR10953:SF102">
    <property type="entry name" value="ADENYLYLTRANSFERASE AND SULFURTRANSFERASE MOCS3"/>
    <property type="match status" value="1"/>
</dbReference>
<reference evidence="3" key="2">
    <citation type="submission" date="2022-05" db="EMBL/GenBank/DDBJ databases">
        <title>Metagenome Sequencing of an Archaeal-Dominated Microbial Community from a Hot Spring at the Los Azufres Geothermal Field, Mexico.</title>
        <authorList>
            <person name="Marin-Paredes R."/>
            <person name="Martinez-Romero E."/>
            <person name="Servin-Garciduenas L.E."/>
        </authorList>
    </citation>
    <scope>NUCLEOTIDE SEQUENCE</scope>
    <source>
        <strain evidence="3">AZ1-454</strain>
    </source>
</reference>
<gene>
    <name evidence="3" type="ORF">TQ35_006570</name>
    <name evidence="2" type="ORF">TQ35_04760</name>
</gene>
<evidence type="ECO:0000259" key="1">
    <source>
        <dbReference type="Pfam" id="PF00899"/>
    </source>
</evidence>
<evidence type="ECO:0000313" key="2">
    <source>
        <dbReference type="EMBL" id="KJR78908.1"/>
    </source>
</evidence>
<protein>
    <submittedName>
        <fullName evidence="3">HesA/MoeB/ThiF family protein</fullName>
    </submittedName>
    <submittedName>
        <fullName evidence="2">Thiamine biosynthesis protein ThiF</fullName>
    </submittedName>
</protein>
<dbReference type="SUPFAM" id="SSF69572">
    <property type="entry name" value="Activating enzymes of the ubiquitin-like proteins"/>
    <property type="match status" value="1"/>
</dbReference>
<evidence type="ECO:0000313" key="3">
    <source>
        <dbReference type="EMBL" id="MCL7344221.1"/>
    </source>
</evidence>
<dbReference type="InterPro" id="IPR035985">
    <property type="entry name" value="Ubiquitin-activating_enz"/>
</dbReference>
<dbReference type="Pfam" id="PF00899">
    <property type="entry name" value="ThiF"/>
    <property type="match status" value="1"/>
</dbReference>
<accession>A0A0F2LMT5</accession>
<dbReference type="GO" id="GO:0004792">
    <property type="term" value="F:thiosulfate-cyanide sulfurtransferase activity"/>
    <property type="evidence" value="ECO:0007669"/>
    <property type="project" value="TreeGrafter"/>
</dbReference>
<comment type="caution">
    <text evidence="2">The sequence shown here is derived from an EMBL/GenBank/DDBJ whole genome shotgun (WGS) entry which is preliminary data.</text>
</comment>
<dbReference type="GO" id="GO:0008641">
    <property type="term" value="F:ubiquitin-like modifier activating enzyme activity"/>
    <property type="evidence" value="ECO:0007669"/>
    <property type="project" value="InterPro"/>
</dbReference>
<name>A0A0F2LMT5_9CREN</name>
<dbReference type="InterPro" id="IPR045886">
    <property type="entry name" value="ThiF/MoeB/HesA"/>
</dbReference>
<dbReference type="InterPro" id="IPR000594">
    <property type="entry name" value="ThiF_NAD_FAD-bd"/>
</dbReference>